<dbReference type="PATRIC" id="fig|1538.10.peg.2250"/>
<evidence type="ECO:0000313" key="2">
    <source>
        <dbReference type="Proteomes" id="UP000077407"/>
    </source>
</evidence>
<organism evidence="1 2">
    <name type="scientific">Clostridium ljungdahlii</name>
    <dbReference type="NCBI Taxonomy" id="1538"/>
    <lineage>
        <taxon>Bacteria</taxon>
        <taxon>Bacillati</taxon>
        <taxon>Bacillota</taxon>
        <taxon>Clostridia</taxon>
        <taxon>Eubacteriales</taxon>
        <taxon>Clostridiaceae</taxon>
        <taxon>Clostridium</taxon>
    </lineage>
</organism>
<evidence type="ECO:0000313" key="1">
    <source>
        <dbReference type="EMBL" id="OAA88607.1"/>
    </source>
</evidence>
<accession>A0A168Q3U1</accession>
<dbReference type="AlphaFoldDB" id="A0A168Q3U1"/>
<sequence length="140" mass="17237">MSCEPIPQINANAILFMKRELETDMFNYKRMREEIKKFKNINDVIRFAKVHYSKLTRADRAEVFNEVIQDRQIYVEKFRFSLRLSIELSFIFMLYKINSIRIFSKYKFSLAEEKEIFKIIVEKIYELGWSKKWFNHYFCE</sequence>
<proteinExistence type="predicted"/>
<dbReference type="EMBL" id="LITT01000016">
    <property type="protein sequence ID" value="OAA88607.1"/>
    <property type="molecule type" value="Genomic_DNA"/>
</dbReference>
<dbReference type="Proteomes" id="UP000077407">
    <property type="component" value="Unassembled WGS sequence"/>
</dbReference>
<comment type="caution">
    <text evidence="1">The sequence shown here is derived from an EMBL/GenBank/DDBJ whole genome shotgun (WGS) entry which is preliminary data.</text>
</comment>
<gene>
    <name evidence="1" type="ORF">WY13_01802</name>
</gene>
<name>A0A168Q3U1_9CLOT</name>
<reference evidence="1 2" key="1">
    <citation type="journal article" date="2015" name="Biotechnol. Bioeng.">
        <title>Genome sequence and phenotypic characterization of Caulobacter segnis.</title>
        <authorList>
            <person name="Patel S."/>
            <person name="Fletcher B."/>
            <person name="Scott D.C."/>
            <person name="Ely B."/>
        </authorList>
    </citation>
    <scope>NUCLEOTIDE SEQUENCE [LARGE SCALE GENOMIC DNA]</scope>
    <source>
        <strain evidence="1 2">ERI-2</strain>
    </source>
</reference>
<protein>
    <submittedName>
        <fullName evidence="1">Uncharacterized protein</fullName>
    </submittedName>
</protein>